<dbReference type="InterPro" id="IPR029063">
    <property type="entry name" value="SAM-dependent_MTases_sf"/>
</dbReference>
<keyword evidence="2 6" id="KW-0808">Transferase</keyword>
<gene>
    <name evidence="6" type="ORF">E0E05_11880</name>
</gene>
<reference evidence="6 7" key="1">
    <citation type="journal article" date="2017" name="Int. J. Syst. Evol. Microbiol.">
        <title>Roseitalea porphyridii gen. nov., sp. nov., isolated from a red alga, and reclassification of Hoeflea suaedae Chung et al. 2013 as Pseudohoeflea suaedae gen. nov., comb. nov.</title>
        <authorList>
            <person name="Hyeon J.W."/>
            <person name="Jeong S.E."/>
            <person name="Baek K."/>
            <person name="Jeon C.O."/>
        </authorList>
    </citation>
    <scope>NUCLEOTIDE SEQUENCE [LARGE SCALE GENOMIC DNA]</scope>
    <source>
        <strain evidence="6 7">MA7-20</strain>
    </source>
</reference>
<evidence type="ECO:0000256" key="4">
    <source>
        <dbReference type="NCBIfam" id="TIGR02021"/>
    </source>
</evidence>
<keyword evidence="1 6" id="KW-0489">Methyltransferase</keyword>
<dbReference type="GO" id="GO:0046406">
    <property type="term" value="F:magnesium protoporphyrin IX methyltransferase activity"/>
    <property type="evidence" value="ECO:0007669"/>
    <property type="project" value="UniProtKB-UniRule"/>
</dbReference>
<dbReference type="InterPro" id="IPR010940">
    <property type="entry name" value="Mg_prot_MeTrfase_C"/>
</dbReference>
<dbReference type="GO" id="GO:0015995">
    <property type="term" value="P:chlorophyll biosynthetic process"/>
    <property type="evidence" value="ECO:0007669"/>
    <property type="project" value="UniProtKB-UniRule"/>
</dbReference>
<dbReference type="Pfam" id="PF07109">
    <property type="entry name" value="Mg-por_mtran_C"/>
    <property type="match status" value="1"/>
</dbReference>
<dbReference type="EMBL" id="CP036532">
    <property type="protein sequence ID" value="QBK31235.1"/>
    <property type="molecule type" value="Genomic_DNA"/>
</dbReference>
<dbReference type="Proteomes" id="UP000293719">
    <property type="component" value="Chromosome"/>
</dbReference>
<dbReference type="PROSITE" id="PS51556">
    <property type="entry name" value="SAM_MT_MG_PIX"/>
    <property type="match status" value="1"/>
</dbReference>
<evidence type="ECO:0000313" key="7">
    <source>
        <dbReference type="Proteomes" id="UP000293719"/>
    </source>
</evidence>
<organism evidence="6 7">
    <name type="scientific">Roseitalea porphyridii</name>
    <dbReference type="NCBI Taxonomy" id="1852022"/>
    <lineage>
        <taxon>Bacteria</taxon>
        <taxon>Pseudomonadati</taxon>
        <taxon>Pseudomonadota</taxon>
        <taxon>Alphaproteobacteria</taxon>
        <taxon>Hyphomicrobiales</taxon>
        <taxon>Ahrensiaceae</taxon>
        <taxon>Roseitalea</taxon>
    </lineage>
</organism>
<keyword evidence="7" id="KW-1185">Reference proteome</keyword>
<sequence>MTTADVHSGTYAKRRGELEVYFDRTAVDGWKKLVTDEKVSRIRQTVREGRDAMRATMLSYLPDDLTGWRVLDAGCGSGVATFELARRGADVVGVDLSEQMIGFARERLAEIERYRPFEARVTFEAGDMLADRGRFDAVFAMDSLIHYRTEDAVSAIARLAGRTDRKLVFTVAPRTAMLAAMHAVGQLFPRGDRSPGIEPVAPRRLADLLLARPDMTDWRAGQTHRVARGFYISQAMEVMR</sequence>
<accession>A0A4P6V244</accession>
<dbReference type="PANTHER" id="PTHR43464:SF19">
    <property type="entry name" value="UBIQUINONE BIOSYNTHESIS O-METHYLTRANSFERASE, MITOCHONDRIAL"/>
    <property type="match status" value="1"/>
</dbReference>
<dbReference type="GeneID" id="90767998"/>
<dbReference type="Pfam" id="PF01135">
    <property type="entry name" value="PCMT"/>
    <property type="match status" value="1"/>
</dbReference>
<dbReference type="RefSeq" id="WP_131616905.1">
    <property type="nucleotide sequence ID" value="NZ_CP036532.1"/>
</dbReference>
<keyword evidence="3" id="KW-0949">S-adenosyl-L-methionine</keyword>
<evidence type="ECO:0000313" key="6">
    <source>
        <dbReference type="EMBL" id="QBK31235.1"/>
    </source>
</evidence>
<dbReference type="InterPro" id="IPR010251">
    <property type="entry name" value="Mg_prot_MeTrfase"/>
</dbReference>
<evidence type="ECO:0000256" key="3">
    <source>
        <dbReference type="ARBA" id="ARBA00022691"/>
    </source>
</evidence>
<dbReference type="KEGG" id="rpod:E0E05_11880"/>
<dbReference type="GO" id="GO:0032259">
    <property type="term" value="P:methylation"/>
    <property type="evidence" value="ECO:0007669"/>
    <property type="project" value="UniProtKB-KW"/>
</dbReference>
<feature type="domain" description="Magnesium-protoporphyrin IX methyltransferase C-terminal" evidence="5">
    <location>
        <begin position="140"/>
        <end position="240"/>
    </location>
</feature>
<proteinExistence type="predicted"/>
<name>A0A4P6V244_9HYPH</name>
<dbReference type="OrthoDB" id="9765084at2"/>
<protein>
    <recommendedName>
        <fullName evidence="4">Magnesium protoporphyrin IX methyltransferase</fullName>
        <ecNumber evidence="4">2.1.1.11</ecNumber>
    </recommendedName>
</protein>
<dbReference type="Gene3D" id="3.40.50.150">
    <property type="entry name" value="Vaccinia Virus protein VP39"/>
    <property type="match status" value="1"/>
</dbReference>
<dbReference type="CDD" id="cd02440">
    <property type="entry name" value="AdoMet_MTases"/>
    <property type="match status" value="1"/>
</dbReference>
<evidence type="ECO:0000259" key="5">
    <source>
        <dbReference type="Pfam" id="PF07109"/>
    </source>
</evidence>
<dbReference type="PANTHER" id="PTHR43464">
    <property type="entry name" value="METHYLTRANSFERASE"/>
    <property type="match status" value="1"/>
</dbReference>
<evidence type="ECO:0000256" key="2">
    <source>
        <dbReference type="ARBA" id="ARBA00022679"/>
    </source>
</evidence>
<dbReference type="EC" id="2.1.1.11" evidence="4"/>
<evidence type="ECO:0000256" key="1">
    <source>
        <dbReference type="ARBA" id="ARBA00022603"/>
    </source>
</evidence>
<dbReference type="SUPFAM" id="SSF53335">
    <property type="entry name" value="S-adenosyl-L-methionine-dependent methyltransferases"/>
    <property type="match status" value="1"/>
</dbReference>
<dbReference type="AlphaFoldDB" id="A0A4P6V244"/>
<dbReference type="NCBIfam" id="TIGR02021">
    <property type="entry name" value="BchM-ChlM"/>
    <property type="match status" value="1"/>
</dbReference>